<keyword evidence="3" id="KW-1185">Reference proteome</keyword>
<comment type="caution">
    <text evidence="2">The sequence shown here is derived from an EMBL/GenBank/DDBJ whole genome shotgun (WGS) entry which is preliminary data.</text>
</comment>
<feature type="transmembrane region" description="Helical" evidence="1">
    <location>
        <begin position="16"/>
        <end position="37"/>
    </location>
</feature>
<dbReference type="AlphaFoldDB" id="A0A5B7FM82"/>
<dbReference type="Proteomes" id="UP000324222">
    <property type="component" value="Unassembled WGS sequence"/>
</dbReference>
<dbReference type="EMBL" id="VSRR010007208">
    <property type="protein sequence ID" value="MPC46437.1"/>
    <property type="molecule type" value="Genomic_DNA"/>
</dbReference>
<reference evidence="2 3" key="1">
    <citation type="submission" date="2019-05" db="EMBL/GenBank/DDBJ databases">
        <title>Another draft genome of Portunus trituberculatus and its Hox gene families provides insights of decapod evolution.</title>
        <authorList>
            <person name="Jeong J.-H."/>
            <person name="Song I."/>
            <person name="Kim S."/>
            <person name="Choi T."/>
            <person name="Kim D."/>
            <person name="Ryu S."/>
            <person name="Kim W."/>
        </authorList>
    </citation>
    <scope>NUCLEOTIDE SEQUENCE [LARGE SCALE GENOMIC DNA]</scope>
    <source>
        <tissue evidence="2">Muscle</tissue>
    </source>
</reference>
<evidence type="ECO:0000313" key="3">
    <source>
        <dbReference type="Proteomes" id="UP000324222"/>
    </source>
</evidence>
<keyword evidence="1" id="KW-0812">Transmembrane</keyword>
<accession>A0A5B7FM82</accession>
<sequence length="76" mass="8655">MHSTSPFCVENCIFQYPSHCLILIFTYLLVLSSSATSTRSSLSMYSMPLTILYTVIRSPPISFTHSSYFSNLLYPF</sequence>
<organism evidence="2 3">
    <name type="scientific">Portunus trituberculatus</name>
    <name type="common">Swimming crab</name>
    <name type="synonym">Neptunus trituberculatus</name>
    <dbReference type="NCBI Taxonomy" id="210409"/>
    <lineage>
        <taxon>Eukaryota</taxon>
        <taxon>Metazoa</taxon>
        <taxon>Ecdysozoa</taxon>
        <taxon>Arthropoda</taxon>
        <taxon>Crustacea</taxon>
        <taxon>Multicrustacea</taxon>
        <taxon>Malacostraca</taxon>
        <taxon>Eumalacostraca</taxon>
        <taxon>Eucarida</taxon>
        <taxon>Decapoda</taxon>
        <taxon>Pleocyemata</taxon>
        <taxon>Brachyura</taxon>
        <taxon>Eubrachyura</taxon>
        <taxon>Portunoidea</taxon>
        <taxon>Portunidae</taxon>
        <taxon>Portuninae</taxon>
        <taxon>Portunus</taxon>
    </lineage>
</organism>
<name>A0A5B7FM82_PORTR</name>
<evidence type="ECO:0000313" key="2">
    <source>
        <dbReference type="EMBL" id="MPC46437.1"/>
    </source>
</evidence>
<proteinExistence type="predicted"/>
<gene>
    <name evidence="2" type="ORF">E2C01_040157</name>
</gene>
<keyword evidence="1" id="KW-1133">Transmembrane helix</keyword>
<protein>
    <submittedName>
        <fullName evidence="2">Uncharacterized protein</fullName>
    </submittedName>
</protein>
<evidence type="ECO:0000256" key="1">
    <source>
        <dbReference type="SAM" id="Phobius"/>
    </source>
</evidence>
<keyword evidence="1" id="KW-0472">Membrane</keyword>